<gene>
    <name evidence="6" type="ORF">OCS_01232</name>
</gene>
<feature type="compositionally biased region" description="Gly residues" evidence="3">
    <location>
        <begin position="513"/>
        <end position="561"/>
    </location>
</feature>
<dbReference type="PROSITE" id="PS50177">
    <property type="entry name" value="NTF2_DOMAIN"/>
    <property type="match status" value="1"/>
</dbReference>
<dbReference type="OrthoDB" id="339151at2759"/>
<dbReference type="AlphaFoldDB" id="T5AC88"/>
<dbReference type="CDD" id="cd00780">
    <property type="entry name" value="NTF2"/>
    <property type="match status" value="1"/>
</dbReference>
<accession>T5AC88</accession>
<dbReference type="HOGENOM" id="CLU_022209_2_0_1"/>
<evidence type="ECO:0000256" key="1">
    <source>
        <dbReference type="ARBA" id="ARBA00022884"/>
    </source>
</evidence>
<dbReference type="EMBL" id="KE652242">
    <property type="protein sequence ID" value="EQL03070.1"/>
    <property type="molecule type" value="Genomic_DNA"/>
</dbReference>
<feature type="domain" description="RRM" evidence="4">
    <location>
        <begin position="434"/>
        <end position="505"/>
    </location>
</feature>
<name>T5AC88_OPHSC</name>
<feature type="region of interest" description="Disordered" evidence="3">
    <location>
        <begin position="271"/>
        <end position="429"/>
    </location>
</feature>
<feature type="region of interest" description="Disordered" evidence="3">
    <location>
        <begin position="509"/>
        <end position="567"/>
    </location>
</feature>
<feature type="compositionally biased region" description="Basic and acidic residues" evidence="3">
    <location>
        <begin position="237"/>
        <end position="254"/>
    </location>
</feature>
<dbReference type="GO" id="GO:0034517">
    <property type="term" value="P:ribophagy"/>
    <property type="evidence" value="ECO:0007669"/>
    <property type="project" value="TreeGrafter"/>
</dbReference>
<dbReference type="SMART" id="SM00360">
    <property type="entry name" value="RRM"/>
    <property type="match status" value="1"/>
</dbReference>
<dbReference type="Pfam" id="PF02136">
    <property type="entry name" value="NTF2"/>
    <property type="match status" value="1"/>
</dbReference>
<dbReference type="PANTHER" id="PTHR10693:SF20">
    <property type="entry name" value="AT27578P"/>
    <property type="match status" value="1"/>
</dbReference>
<dbReference type="SUPFAM" id="SSF54928">
    <property type="entry name" value="RNA-binding domain, RBD"/>
    <property type="match status" value="1"/>
</dbReference>
<dbReference type="GO" id="GO:0003729">
    <property type="term" value="F:mRNA binding"/>
    <property type="evidence" value="ECO:0007669"/>
    <property type="project" value="TreeGrafter"/>
</dbReference>
<dbReference type="GO" id="GO:0016579">
    <property type="term" value="P:protein deubiquitination"/>
    <property type="evidence" value="ECO:0007669"/>
    <property type="project" value="TreeGrafter"/>
</dbReference>
<reference evidence="6 7" key="1">
    <citation type="journal article" date="2013" name="Chin. Sci. Bull.">
        <title>Genome survey uncovers the secrets of sex and lifestyle in caterpillar fungus.</title>
        <authorList>
            <person name="Hu X."/>
            <person name="Zhang Y."/>
            <person name="Xiao G."/>
            <person name="Zheng P."/>
            <person name="Xia Y."/>
            <person name="Zhang X."/>
            <person name="St Leger R.J."/>
            <person name="Liu X."/>
            <person name="Wang C."/>
        </authorList>
    </citation>
    <scope>NUCLEOTIDE SEQUENCE [LARGE SCALE GENOMIC DNA]</scope>
    <source>
        <strain evidence="7">Co18 / CGMCC 3.14243</strain>
        <tissue evidence="6">Fruit-body</tissue>
    </source>
</reference>
<dbReference type="Gene3D" id="3.30.70.330">
    <property type="match status" value="1"/>
</dbReference>
<dbReference type="Pfam" id="PF00076">
    <property type="entry name" value="RRM_1"/>
    <property type="match status" value="1"/>
</dbReference>
<evidence type="ECO:0000259" key="5">
    <source>
        <dbReference type="PROSITE" id="PS50177"/>
    </source>
</evidence>
<keyword evidence="1 2" id="KW-0694">RNA-binding</keyword>
<dbReference type="GO" id="GO:1990861">
    <property type="term" value="C:Ubp3-Bre5 deubiquitination complex"/>
    <property type="evidence" value="ECO:0007669"/>
    <property type="project" value="TreeGrafter"/>
</dbReference>
<dbReference type="InterPro" id="IPR032710">
    <property type="entry name" value="NTF2-like_dom_sf"/>
</dbReference>
<dbReference type="GO" id="GO:0005829">
    <property type="term" value="C:cytosol"/>
    <property type="evidence" value="ECO:0007669"/>
    <property type="project" value="TreeGrafter"/>
</dbReference>
<dbReference type="InterPro" id="IPR039539">
    <property type="entry name" value="Ras_GTPase_bind_prot"/>
</dbReference>
<evidence type="ECO:0000256" key="3">
    <source>
        <dbReference type="SAM" id="MobiDB-lite"/>
    </source>
</evidence>
<dbReference type="eggNOG" id="KOG0116">
    <property type="taxonomic scope" value="Eukaryota"/>
</dbReference>
<dbReference type="GO" id="GO:1990904">
    <property type="term" value="C:ribonucleoprotein complex"/>
    <property type="evidence" value="ECO:0007669"/>
    <property type="project" value="TreeGrafter"/>
</dbReference>
<dbReference type="PANTHER" id="PTHR10693">
    <property type="entry name" value="RAS GTPASE-ACTIVATING PROTEIN-BINDING PROTEIN"/>
    <property type="match status" value="1"/>
</dbReference>
<feature type="compositionally biased region" description="Pro residues" evidence="3">
    <location>
        <begin position="344"/>
        <end position="372"/>
    </location>
</feature>
<protein>
    <submittedName>
        <fullName evidence="6">NTF2 and RRM domain-containing protein</fullName>
    </submittedName>
</protein>
<dbReference type="InterPro" id="IPR018222">
    <property type="entry name" value="Nuclear_transport_factor_2_euk"/>
</dbReference>
<evidence type="ECO:0000313" key="7">
    <source>
        <dbReference type="Proteomes" id="UP000019374"/>
    </source>
</evidence>
<dbReference type="InterPro" id="IPR000504">
    <property type="entry name" value="RRM_dom"/>
</dbReference>
<dbReference type="InterPro" id="IPR035979">
    <property type="entry name" value="RBD_domain_sf"/>
</dbReference>
<feature type="compositionally biased region" description="Low complexity" evidence="3">
    <location>
        <begin position="289"/>
        <end position="300"/>
    </location>
</feature>
<sequence>MAMNGNFAHQEQYKSSVDQYPAAPASTETASSTTGNINLSKDEVGWFFVEQYYTTLSKSPEKLHLFYSKRSQFVQGLEAEVANVSVGRQAIQERIKQLDFQDCKVRISNVDSQASFDNIVIQVIGETSNKAAEPKKFVQTFVLAQQPSGYFVLNDILRYIKEEGDEEPTGPIAEVLVIEEPAPAAPVAAPATPASVADEEIVREEAPTDEARDLDAVAVEQKLHDTTKVESIVNGGDAHDDADADAAKPSEAKPDAAMTADPEVAPLELAEEDAKEPEKPQDPAPTPVVKPAAPQIEAVPEQPPAPPKPMTWANRAAAAAGPRPVVPLPKTATPPAQNQNRVPAPAPTPAPAAAPTPAPAQAPAPVQAPAPAPTSATATPQQAPAAAAATATAPAAAADATARESSGWQTAGADSKRQNRPLSISGNFTEKDGTMGYVKYVTDKVQDTDLRSALTAHGELTYFDINRQKNCAFVEYKTVEGYQAAVASNPHTVNGENIIVEPRRPKATAYGGSNYGSGRGNASGRGRGGFDGTRGGGPGNSRGGFTGQNRGRGGMPRGRGGPQASNA</sequence>
<evidence type="ECO:0000313" key="6">
    <source>
        <dbReference type="EMBL" id="EQL03070.1"/>
    </source>
</evidence>
<evidence type="ECO:0000256" key="2">
    <source>
        <dbReference type="PROSITE-ProRule" id="PRU00176"/>
    </source>
</evidence>
<feature type="domain" description="NTF2" evidence="5">
    <location>
        <begin position="44"/>
        <end position="159"/>
    </location>
</feature>
<dbReference type="SUPFAM" id="SSF54427">
    <property type="entry name" value="NTF2-like"/>
    <property type="match status" value="1"/>
</dbReference>
<organism evidence="6 7">
    <name type="scientific">Ophiocordyceps sinensis (strain Co18 / CGMCC 3.14243)</name>
    <name type="common">Yarsagumba caterpillar fungus</name>
    <name type="synonym">Hirsutella sinensis</name>
    <dbReference type="NCBI Taxonomy" id="911162"/>
    <lineage>
        <taxon>Eukaryota</taxon>
        <taxon>Fungi</taxon>
        <taxon>Dikarya</taxon>
        <taxon>Ascomycota</taxon>
        <taxon>Pezizomycotina</taxon>
        <taxon>Sordariomycetes</taxon>
        <taxon>Hypocreomycetidae</taxon>
        <taxon>Hypocreales</taxon>
        <taxon>Ophiocordycipitaceae</taxon>
        <taxon>Ophiocordyceps</taxon>
    </lineage>
</organism>
<dbReference type="FunFam" id="3.10.450.50:FF:000003">
    <property type="entry name" value="Nuclear transport factor 2 family protein"/>
    <property type="match status" value="1"/>
</dbReference>
<proteinExistence type="predicted"/>
<feature type="compositionally biased region" description="Low complexity" evidence="3">
    <location>
        <begin position="373"/>
        <end position="400"/>
    </location>
</feature>
<dbReference type="InterPro" id="IPR002075">
    <property type="entry name" value="NTF2_dom"/>
</dbReference>
<evidence type="ECO:0000259" key="4">
    <source>
        <dbReference type="PROSITE" id="PS50102"/>
    </source>
</evidence>
<dbReference type="Gene3D" id="3.10.450.50">
    <property type="match status" value="1"/>
</dbReference>
<feature type="region of interest" description="Disordered" evidence="3">
    <location>
        <begin position="228"/>
        <end position="259"/>
    </location>
</feature>
<dbReference type="Proteomes" id="UP000019374">
    <property type="component" value="Unassembled WGS sequence"/>
</dbReference>
<dbReference type="PROSITE" id="PS50102">
    <property type="entry name" value="RRM"/>
    <property type="match status" value="1"/>
</dbReference>
<dbReference type="CDD" id="cd00590">
    <property type="entry name" value="RRM_SF"/>
    <property type="match status" value="1"/>
</dbReference>
<dbReference type="InterPro" id="IPR012677">
    <property type="entry name" value="Nucleotide-bd_a/b_plait_sf"/>
</dbReference>